<dbReference type="InterPro" id="IPR001680">
    <property type="entry name" value="WD40_rpt"/>
</dbReference>
<feature type="repeat" description="WD" evidence="3">
    <location>
        <begin position="955"/>
        <end position="988"/>
    </location>
</feature>
<dbReference type="SUPFAM" id="SSF52540">
    <property type="entry name" value="P-loop containing nucleoside triphosphate hydrolases"/>
    <property type="match status" value="1"/>
</dbReference>
<feature type="repeat" description="WD" evidence="3">
    <location>
        <begin position="913"/>
        <end position="954"/>
    </location>
</feature>
<feature type="repeat" description="WD" evidence="3">
    <location>
        <begin position="1253"/>
        <end position="1294"/>
    </location>
</feature>
<dbReference type="Pfam" id="PF24883">
    <property type="entry name" value="NPHP3_N"/>
    <property type="match status" value="1"/>
</dbReference>
<dbReference type="InterPro" id="IPR056884">
    <property type="entry name" value="NPHP3-like_N"/>
</dbReference>
<evidence type="ECO:0000313" key="5">
    <source>
        <dbReference type="EMBL" id="KIK53144.1"/>
    </source>
</evidence>
<feature type="repeat" description="WD" evidence="3">
    <location>
        <begin position="745"/>
        <end position="786"/>
    </location>
</feature>
<feature type="repeat" description="WD" evidence="3">
    <location>
        <begin position="1044"/>
        <end position="1084"/>
    </location>
</feature>
<feature type="non-terminal residue" evidence="5">
    <location>
        <position position="1372"/>
    </location>
</feature>
<feature type="repeat" description="WD" evidence="3">
    <location>
        <begin position="1169"/>
        <end position="1210"/>
    </location>
</feature>
<dbReference type="SMART" id="SM00320">
    <property type="entry name" value="WD40"/>
    <property type="match status" value="13"/>
</dbReference>
<feature type="repeat" description="WD" evidence="3">
    <location>
        <begin position="787"/>
        <end position="828"/>
    </location>
</feature>
<dbReference type="OrthoDB" id="3266532at2759"/>
<dbReference type="SUPFAM" id="SSF50978">
    <property type="entry name" value="WD40 repeat-like"/>
    <property type="match status" value="2"/>
</dbReference>
<sequence length="1372" mass="151752">MSVAWTGFKLVSQKAEGLLGGTPFKAPAAAINTLIGISNTVITHRESMKDLLLSIDTRLQYVMEEFLKSESTNEIKLSFGRFAEKLVDAANQLREMKEKGILQQILESNEDPAKIKQIYGQVDEGTKNFQLEMALANIRITQGVKNDTEHIRLRDLRPTPEATYAFGNRNLCAEDTRVDILNTVIAWCKDTSVDSSTIFWLSGRAGTGKSTIAYTLCDNLLQEGKNVTRLGASFLCSRQIPSARKCENIIPTIAHQLAHSFPLYRKKLLELELDVNPPPVKDHIRTMLIDPWNQCIQKQENIPPLVVIVDALDEIENGEGSQFLKVLITTIAAQKAHRGLKFFVTSRQDPRIVEVCNSFPSQAVIQLQDVKSEIVEQDIAKYLQMELPILDLAQISQIASQASGLFIYAATIIRLLSRDSSKTTEQRLAILLKPESKGFEDEFRELAVDHLYEEVLSELLLHKSESDCQIAVNILQTIIFAQKPLALSDILKLLKQEPSNKEYPRQIVNSLHAVLWIDSTNDHVYTYHKSFVDFMSNLGRFRDFKLKSIFIPYSATTCHYELTVKCFELMKTLLKFNMCGLPSSFQNDEELENLSGQIDKNIPPFLQYACQFWAVHLERSYSSLNDQIKTGIRDALLMWLNDKSFFWIEVMSLLKLAGECYHSLRKARLCIGKEIKLEDINDFIAMEDLITTFVGGISAKATPHLYVSALAASTYSMGVVKTWQDRFSGIPKVIMKIRPTPQLLVKEHTAEVNSVAFSPDGIQFAFGSSDSSIQIWDASTGEEVLRLLGHTDSVQSVVFSPDGTHIVSGSSDSSVRIWDVLIGKEVNSLDGHSGWVNAVAFSPDGTLIACGSDDTSVQIWNASTGEEMYKLNGHTSDVNSVAFSPDGKWISSGSSDYSVRIWDAATGKEVHQLNGHSDRVRAIAFSPDGALLASGSDDESVRIWDAVTGQELCRFIGHTYYVTSVAFSPDGTRIISGSNEKSVRIWSVPIWDASADTDTLQLDGHSDIVWSVAFSPDGTQIVSGSYDGTVRVWDALTRAQMHKLDCNTGRVLSVEFSPDGTLIASGSEYSAQIWDAFTGKLVHKLDGHTGIICSVSFSQDGSQLCSCSYDKSVEIWNVLTGDNIQTLNGHTAAVYSATFSPDGTQIASGSKDNSVRIWNASAGDVAHILNGHTGPVNSVAFSPVGTWVASGSDDGSLNIWDTLTGNNVHRIDANTGLVLSVAFSPDGTWIAFGSSEKWVRICNALTGEPVHELHGHGNWVWSVAFSSDGTRIASGSTDHSVRIWNASPNRVITSDDPHLEESTTSQLPLHENWYARSNGWILSQSGQPLMWISPSLIKYLYQPDCQVILSEGCIDIDFQGSHLGKDWDRIYT</sequence>
<dbReference type="PROSITE" id="PS50082">
    <property type="entry name" value="WD_REPEATS_2"/>
    <property type="match status" value="12"/>
</dbReference>
<dbReference type="Gene3D" id="2.130.10.10">
    <property type="entry name" value="YVTN repeat-like/Quinoprotein amine dehydrogenase"/>
    <property type="match status" value="7"/>
</dbReference>
<dbReference type="InterPro" id="IPR019775">
    <property type="entry name" value="WD40_repeat_CS"/>
</dbReference>
<keyword evidence="6" id="KW-1185">Reference proteome</keyword>
<reference evidence="5 6" key="1">
    <citation type="submission" date="2014-04" db="EMBL/GenBank/DDBJ databases">
        <title>Evolutionary Origins and Diversification of the Mycorrhizal Mutualists.</title>
        <authorList>
            <consortium name="DOE Joint Genome Institute"/>
            <consortium name="Mycorrhizal Genomics Consortium"/>
            <person name="Kohler A."/>
            <person name="Kuo A."/>
            <person name="Nagy L.G."/>
            <person name="Floudas D."/>
            <person name="Copeland A."/>
            <person name="Barry K.W."/>
            <person name="Cichocki N."/>
            <person name="Veneault-Fourrey C."/>
            <person name="LaButti K."/>
            <person name="Lindquist E.A."/>
            <person name="Lipzen A."/>
            <person name="Lundell T."/>
            <person name="Morin E."/>
            <person name="Murat C."/>
            <person name="Riley R."/>
            <person name="Ohm R."/>
            <person name="Sun H."/>
            <person name="Tunlid A."/>
            <person name="Henrissat B."/>
            <person name="Grigoriev I.V."/>
            <person name="Hibbett D.S."/>
            <person name="Martin F."/>
        </authorList>
    </citation>
    <scope>NUCLEOTIDE SEQUENCE [LARGE SCALE GENOMIC DNA]</scope>
    <source>
        <strain evidence="5 6">FD-317 M1</strain>
    </source>
</reference>
<feature type="repeat" description="WD" evidence="3">
    <location>
        <begin position="1085"/>
        <end position="1126"/>
    </location>
</feature>
<dbReference type="PANTHER" id="PTHR22847:SF637">
    <property type="entry name" value="WD REPEAT DOMAIN 5B"/>
    <property type="match status" value="1"/>
</dbReference>
<feature type="repeat" description="WD" evidence="3">
    <location>
        <begin position="829"/>
        <end position="870"/>
    </location>
</feature>
<dbReference type="Gene3D" id="3.40.50.300">
    <property type="entry name" value="P-loop containing nucleotide triphosphate hydrolases"/>
    <property type="match status" value="1"/>
</dbReference>
<dbReference type="PROSITE" id="PS50294">
    <property type="entry name" value="WD_REPEATS_REGION"/>
    <property type="match status" value="11"/>
</dbReference>
<feature type="repeat" description="WD" evidence="3">
    <location>
        <begin position="1002"/>
        <end position="1043"/>
    </location>
</feature>
<evidence type="ECO:0000259" key="4">
    <source>
        <dbReference type="Pfam" id="PF24883"/>
    </source>
</evidence>
<keyword evidence="2" id="KW-0677">Repeat</keyword>
<proteinExistence type="predicted"/>
<dbReference type="PROSITE" id="PS00678">
    <property type="entry name" value="WD_REPEATS_1"/>
    <property type="match status" value="3"/>
</dbReference>
<gene>
    <name evidence="5" type="ORF">GYMLUDRAFT_207531</name>
</gene>
<dbReference type="PANTHER" id="PTHR22847">
    <property type="entry name" value="WD40 REPEAT PROTEIN"/>
    <property type="match status" value="1"/>
</dbReference>
<dbReference type="Pfam" id="PF00400">
    <property type="entry name" value="WD40"/>
    <property type="match status" value="13"/>
</dbReference>
<dbReference type="InterPro" id="IPR020472">
    <property type="entry name" value="WD40_PAC1"/>
</dbReference>
<evidence type="ECO:0000256" key="3">
    <source>
        <dbReference type="PROSITE-ProRule" id="PRU00221"/>
    </source>
</evidence>
<feature type="domain" description="Nephrocystin 3-like N-terminal" evidence="4">
    <location>
        <begin position="185"/>
        <end position="347"/>
    </location>
</feature>
<dbReference type="HOGENOM" id="CLU_000288_6_3_1"/>
<evidence type="ECO:0000256" key="1">
    <source>
        <dbReference type="ARBA" id="ARBA00022574"/>
    </source>
</evidence>
<evidence type="ECO:0000256" key="2">
    <source>
        <dbReference type="ARBA" id="ARBA00022737"/>
    </source>
</evidence>
<dbReference type="InterPro" id="IPR036322">
    <property type="entry name" value="WD40_repeat_dom_sf"/>
</dbReference>
<dbReference type="PRINTS" id="PR00320">
    <property type="entry name" value="GPROTEINBRPT"/>
</dbReference>
<dbReference type="InterPro" id="IPR027417">
    <property type="entry name" value="P-loop_NTPase"/>
</dbReference>
<dbReference type="InterPro" id="IPR015943">
    <property type="entry name" value="WD40/YVTN_repeat-like_dom_sf"/>
</dbReference>
<keyword evidence="1 3" id="KW-0853">WD repeat</keyword>
<organism evidence="5 6">
    <name type="scientific">Collybiopsis luxurians FD-317 M1</name>
    <dbReference type="NCBI Taxonomy" id="944289"/>
    <lineage>
        <taxon>Eukaryota</taxon>
        <taxon>Fungi</taxon>
        <taxon>Dikarya</taxon>
        <taxon>Basidiomycota</taxon>
        <taxon>Agaricomycotina</taxon>
        <taxon>Agaricomycetes</taxon>
        <taxon>Agaricomycetidae</taxon>
        <taxon>Agaricales</taxon>
        <taxon>Marasmiineae</taxon>
        <taxon>Omphalotaceae</taxon>
        <taxon>Collybiopsis</taxon>
        <taxon>Collybiopsis luxurians</taxon>
    </lineage>
</organism>
<dbReference type="Proteomes" id="UP000053593">
    <property type="component" value="Unassembled WGS sequence"/>
</dbReference>
<feature type="repeat" description="WD" evidence="3">
    <location>
        <begin position="1127"/>
        <end position="1168"/>
    </location>
</feature>
<dbReference type="GO" id="GO:1990234">
    <property type="term" value="C:transferase complex"/>
    <property type="evidence" value="ECO:0007669"/>
    <property type="project" value="UniProtKB-ARBA"/>
</dbReference>
<dbReference type="EMBL" id="KN834832">
    <property type="protein sequence ID" value="KIK53144.1"/>
    <property type="molecule type" value="Genomic_DNA"/>
</dbReference>
<protein>
    <recommendedName>
        <fullName evidence="4">Nephrocystin 3-like N-terminal domain-containing protein</fullName>
    </recommendedName>
</protein>
<name>A0A0D0BU61_9AGAR</name>
<evidence type="ECO:0000313" key="6">
    <source>
        <dbReference type="Proteomes" id="UP000053593"/>
    </source>
</evidence>
<feature type="repeat" description="WD" evidence="3">
    <location>
        <begin position="871"/>
        <end position="912"/>
    </location>
</feature>
<accession>A0A0D0BU61</accession>
<dbReference type="CDD" id="cd00200">
    <property type="entry name" value="WD40"/>
    <property type="match status" value="2"/>
</dbReference>